<dbReference type="AlphaFoldDB" id="A0AAD7Y5K2"/>
<evidence type="ECO:0000313" key="2">
    <source>
        <dbReference type="Proteomes" id="UP001231518"/>
    </source>
</evidence>
<proteinExistence type="predicted"/>
<dbReference type="Proteomes" id="UP001231518">
    <property type="component" value="Unassembled WGS sequence"/>
</dbReference>
<name>A0AAD7Y5K2_MYTSE</name>
<dbReference type="EMBL" id="JARGEI010000034">
    <property type="protein sequence ID" value="KAJ8703597.1"/>
    <property type="molecule type" value="Genomic_DNA"/>
</dbReference>
<evidence type="ECO:0000313" key="1">
    <source>
        <dbReference type="EMBL" id="KAJ8703597.1"/>
    </source>
</evidence>
<keyword evidence="2" id="KW-1185">Reference proteome</keyword>
<reference evidence="1" key="1">
    <citation type="submission" date="2023-03" db="EMBL/GenBank/DDBJ databases">
        <title>Chromosome-level genomes of two armyworms, Mythimna separata and Mythimna loreyi, provide insights into the biosynthesis and reception of sex pheromones.</title>
        <authorList>
            <person name="Zhao H."/>
        </authorList>
    </citation>
    <scope>NUCLEOTIDE SEQUENCE</scope>
    <source>
        <strain evidence="1">BeijingLab</strain>
        <tissue evidence="1">Pupa</tissue>
    </source>
</reference>
<dbReference type="PANTHER" id="PTHR22954">
    <property type="entry name" value="RETROVIRAL PROTEASE-RELATED"/>
    <property type="match status" value="1"/>
</dbReference>
<dbReference type="Pfam" id="PF03564">
    <property type="entry name" value="DUF1759"/>
    <property type="match status" value="1"/>
</dbReference>
<comment type="caution">
    <text evidence="1">The sequence shown here is derived from an EMBL/GenBank/DDBJ whole genome shotgun (WGS) entry which is preliminary data.</text>
</comment>
<sequence>MATMEDLLATQQQLIEGIDRLYSNFKKDGAERKTHDYLRRRLESLEQYFTEFHNNHMNLLSFGDRSHAYFTTDQYDKTKSKYSNIKTAIQNYKPSTDRPQTPILKPPAFQPSSISQTPTVSCQNNPPKDSVNIEDLLKKQATNFRAFSREASDIDLNLISEMWEFEDILKTLKTRWTAIDTLHWELDNELNGSNAKYDEQFSNYEKYYKTLKRDINRKMWSMAHVEKSTLKMEIATFEGSYTSWISFKDLFTETVHKNPTLSNAQKMQFLKSKIKGEPEKLIQHLQISSDNYPVCWNILTHRYDNKRRIFISSQKPPKYPDISAKISEPPQTDPRYNVRKRKRYKKSRNRCIYLGSLPRMYPSGEIRLRNQRRLYRFVEISERVASIGRISSVSGE</sequence>
<dbReference type="PANTHER" id="PTHR22954:SF3">
    <property type="entry name" value="PROTEIN CBG08539"/>
    <property type="match status" value="1"/>
</dbReference>
<dbReference type="InterPro" id="IPR005312">
    <property type="entry name" value="DUF1759"/>
</dbReference>
<gene>
    <name evidence="1" type="ORF">PYW07_017521</name>
</gene>
<protein>
    <submittedName>
        <fullName evidence="1">Uncharacterized protein</fullName>
    </submittedName>
</protein>
<organism evidence="1 2">
    <name type="scientific">Mythimna separata</name>
    <name type="common">Oriental armyworm</name>
    <name type="synonym">Pseudaletia separata</name>
    <dbReference type="NCBI Taxonomy" id="271217"/>
    <lineage>
        <taxon>Eukaryota</taxon>
        <taxon>Metazoa</taxon>
        <taxon>Ecdysozoa</taxon>
        <taxon>Arthropoda</taxon>
        <taxon>Hexapoda</taxon>
        <taxon>Insecta</taxon>
        <taxon>Pterygota</taxon>
        <taxon>Neoptera</taxon>
        <taxon>Endopterygota</taxon>
        <taxon>Lepidoptera</taxon>
        <taxon>Glossata</taxon>
        <taxon>Ditrysia</taxon>
        <taxon>Noctuoidea</taxon>
        <taxon>Noctuidae</taxon>
        <taxon>Noctuinae</taxon>
        <taxon>Hadenini</taxon>
        <taxon>Mythimna</taxon>
    </lineage>
</organism>
<accession>A0AAD7Y5K2</accession>